<dbReference type="AlphaFoldDB" id="A0A2P1P7V9"/>
<proteinExistence type="predicted"/>
<keyword evidence="3" id="KW-1185">Reference proteome</keyword>
<dbReference type="Pfam" id="PF09361">
    <property type="entry name" value="Phasin_2"/>
    <property type="match status" value="1"/>
</dbReference>
<gene>
    <name evidence="2" type="ORF">phytr_4080</name>
</gene>
<sequence length="155" mass="18073">MTNNFFQESFQMFTDPSAYTNWMQNFSKFDWASWTKSLQDHNTRAFSQFNPEILEQFQEMTRNNAAFMQKNIVTYLENVKKNMSASSMDEVVANQHKLVKELSINHTEHLKDNLQNVMQLTTHVSNEALAKFAQELQNYLNKNAPEGKSCSSKKC</sequence>
<dbReference type="Proteomes" id="UP000241762">
    <property type="component" value="Chromosome"/>
</dbReference>
<dbReference type="KEGG" id="ptc:phytr_4080"/>
<dbReference type="InterPro" id="IPR018968">
    <property type="entry name" value="Phasin"/>
</dbReference>
<protein>
    <recommendedName>
        <fullName evidence="1">Phasin domain-containing protein</fullName>
    </recommendedName>
</protein>
<evidence type="ECO:0000313" key="3">
    <source>
        <dbReference type="Proteomes" id="UP000241762"/>
    </source>
</evidence>
<accession>A0A2P1P7V9</accession>
<evidence type="ECO:0000259" key="1">
    <source>
        <dbReference type="Pfam" id="PF09361"/>
    </source>
</evidence>
<feature type="domain" description="Phasin" evidence="1">
    <location>
        <begin position="37"/>
        <end position="130"/>
    </location>
</feature>
<reference evidence="2 3" key="1">
    <citation type="submission" date="2018-03" db="EMBL/GenBank/DDBJ databases">
        <title>A gene transfer event suggests a long-term partnership between eustigmatophyte algae and a novel lineage of endosymbiotic bacteria.</title>
        <authorList>
            <person name="Yurchenko T."/>
            <person name="Sevcikova T."/>
            <person name="Pribyl P."/>
            <person name="El Karkouri K."/>
            <person name="Klimes V."/>
            <person name="Amaral R."/>
            <person name="Zbrankova V."/>
            <person name="Kim E."/>
            <person name="Raoult D."/>
            <person name="Santos L.M.A."/>
            <person name="Elias M."/>
        </authorList>
    </citation>
    <scope>NUCLEOTIDE SEQUENCE [LARGE SCALE GENOMIC DNA]</scope>
    <source>
        <strain evidence="2">CCALA 838</strain>
    </source>
</reference>
<organism evidence="2 3">
    <name type="scientific">Candidatus Phycorickettsia trachydisci</name>
    <dbReference type="NCBI Taxonomy" id="2115978"/>
    <lineage>
        <taxon>Bacteria</taxon>
        <taxon>Pseudomonadati</taxon>
        <taxon>Pseudomonadota</taxon>
        <taxon>Alphaproteobacteria</taxon>
        <taxon>Rickettsiales</taxon>
        <taxon>Rickettsiaceae</taxon>
        <taxon>Candidatus Phycorickettsia</taxon>
    </lineage>
</organism>
<evidence type="ECO:0000313" key="2">
    <source>
        <dbReference type="EMBL" id="AVP87359.1"/>
    </source>
</evidence>
<dbReference type="EMBL" id="CP027845">
    <property type="protein sequence ID" value="AVP87359.1"/>
    <property type="molecule type" value="Genomic_DNA"/>
</dbReference>
<name>A0A2P1P7V9_9RICK</name>
<dbReference type="RefSeq" id="WP_106874225.1">
    <property type="nucleotide sequence ID" value="NZ_CP027845.1"/>
</dbReference>